<dbReference type="PROSITE" id="PS51186">
    <property type="entry name" value="GNAT"/>
    <property type="match status" value="1"/>
</dbReference>
<dbReference type="AlphaFoldDB" id="A0A4P2PTZ8"/>
<feature type="domain" description="N-acetyltransferase" evidence="1">
    <location>
        <begin position="131"/>
        <end position="266"/>
    </location>
</feature>
<evidence type="ECO:0000313" key="3">
    <source>
        <dbReference type="Proteomes" id="UP000295781"/>
    </source>
</evidence>
<dbReference type="SUPFAM" id="SSF55729">
    <property type="entry name" value="Acyl-CoA N-acyltransferases (Nat)"/>
    <property type="match status" value="1"/>
</dbReference>
<gene>
    <name evidence="2" type="ORF">SOCEGT47_006800</name>
</gene>
<dbReference type="EMBL" id="CP012670">
    <property type="protein sequence ID" value="AUX20215.1"/>
    <property type="molecule type" value="Genomic_DNA"/>
</dbReference>
<dbReference type="Pfam" id="PF00583">
    <property type="entry name" value="Acetyltransf_1"/>
    <property type="match status" value="1"/>
</dbReference>
<dbReference type="GO" id="GO:0016747">
    <property type="term" value="F:acyltransferase activity, transferring groups other than amino-acyl groups"/>
    <property type="evidence" value="ECO:0007669"/>
    <property type="project" value="InterPro"/>
</dbReference>
<dbReference type="RefSeq" id="WP_129345238.1">
    <property type="nucleotide sequence ID" value="NZ_CP012670.1"/>
</dbReference>
<dbReference type="Proteomes" id="UP000295781">
    <property type="component" value="Chromosome"/>
</dbReference>
<reference evidence="2 3" key="1">
    <citation type="submission" date="2015-09" db="EMBL/GenBank/DDBJ databases">
        <title>Sorangium comparison.</title>
        <authorList>
            <person name="Zaburannyi N."/>
            <person name="Bunk B."/>
            <person name="Overmann J."/>
            <person name="Mueller R."/>
        </authorList>
    </citation>
    <scope>NUCLEOTIDE SEQUENCE [LARGE SCALE GENOMIC DNA]</scope>
    <source>
        <strain evidence="2 3">So ceGT47</strain>
    </source>
</reference>
<dbReference type="InterPro" id="IPR000182">
    <property type="entry name" value="GNAT_dom"/>
</dbReference>
<accession>A0A4P2PTZ8</accession>
<dbReference type="Gene3D" id="3.40.630.30">
    <property type="match status" value="1"/>
</dbReference>
<evidence type="ECO:0000313" key="2">
    <source>
        <dbReference type="EMBL" id="AUX20215.1"/>
    </source>
</evidence>
<sequence>MPEVSEIHESSALFLAAWKRFSRGLPARRIEDLDGVSLILTGTQMALLNVAALSSAARDRGDLERRARAAVERAGRSGLPWSFAVPEPWAPGGDLAEAAGVLTRLGFAPAERVTGMATDALAPPRRELADLELRRVSDAETRAAVADLNAGCYGVSLPEGRAAMAHPSIWGEGAFGRVGYLGGQPVCCAATCIVEGVRYAALVATAAEHRRKGYAEAALRGCLDDALRATGIRRTALHASEMGLGLYEAMGYRAITRFAFYVPPQA</sequence>
<organism evidence="2 3">
    <name type="scientific">Sorangium cellulosum</name>
    <name type="common">Polyangium cellulosum</name>
    <dbReference type="NCBI Taxonomy" id="56"/>
    <lineage>
        <taxon>Bacteria</taxon>
        <taxon>Pseudomonadati</taxon>
        <taxon>Myxococcota</taxon>
        <taxon>Polyangia</taxon>
        <taxon>Polyangiales</taxon>
        <taxon>Polyangiaceae</taxon>
        <taxon>Sorangium</taxon>
    </lineage>
</organism>
<dbReference type="InterPro" id="IPR016181">
    <property type="entry name" value="Acyl_CoA_acyltransferase"/>
</dbReference>
<protein>
    <recommendedName>
        <fullName evidence="1">N-acetyltransferase domain-containing protein</fullName>
    </recommendedName>
</protein>
<evidence type="ECO:0000259" key="1">
    <source>
        <dbReference type="PROSITE" id="PS51186"/>
    </source>
</evidence>
<dbReference type="OrthoDB" id="1706016at2"/>
<proteinExistence type="predicted"/>
<name>A0A4P2PTZ8_SORCE</name>